<dbReference type="GO" id="GO:0018576">
    <property type="term" value="F:catechol 1,2-dioxygenase activity"/>
    <property type="evidence" value="ECO:0007669"/>
    <property type="project" value="InterPro"/>
</dbReference>
<evidence type="ECO:0000256" key="4">
    <source>
        <dbReference type="ARBA" id="ARBA00022490"/>
    </source>
</evidence>
<dbReference type="SUPFAM" id="SSF82185">
    <property type="entry name" value="Histone H3 K4-specific methyltransferase SET7/9 N-terminal domain"/>
    <property type="match status" value="1"/>
</dbReference>
<dbReference type="SMART" id="SM00698">
    <property type="entry name" value="MORN"/>
    <property type="match status" value="3"/>
</dbReference>
<name>A0A4U0UJF2_9PEZI</name>
<organism evidence="14 15">
    <name type="scientific">Friedmanniomyces endolithicus</name>
    <dbReference type="NCBI Taxonomy" id="329885"/>
    <lineage>
        <taxon>Eukaryota</taxon>
        <taxon>Fungi</taxon>
        <taxon>Dikarya</taxon>
        <taxon>Ascomycota</taxon>
        <taxon>Pezizomycotina</taxon>
        <taxon>Dothideomycetes</taxon>
        <taxon>Dothideomycetidae</taxon>
        <taxon>Mycosphaerellales</taxon>
        <taxon>Teratosphaeriaceae</taxon>
        <taxon>Friedmanniomyces</taxon>
    </lineage>
</organism>
<dbReference type="SMART" id="SM00184">
    <property type="entry name" value="RING"/>
    <property type="match status" value="1"/>
</dbReference>
<dbReference type="InterPro" id="IPR003409">
    <property type="entry name" value="MORN"/>
</dbReference>
<dbReference type="GO" id="GO:0016579">
    <property type="term" value="P:protein deubiquitination"/>
    <property type="evidence" value="ECO:0007669"/>
    <property type="project" value="InterPro"/>
</dbReference>
<dbReference type="GO" id="GO:0009712">
    <property type="term" value="P:catechol-containing compound metabolic process"/>
    <property type="evidence" value="ECO:0007669"/>
    <property type="project" value="InterPro"/>
</dbReference>
<feature type="region of interest" description="Disordered" evidence="11">
    <location>
        <begin position="529"/>
        <end position="558"/>
    </location>
</feature>
<comment type="subcellular location">
    <subcellularLocation>
        <location evidence="2">Cytoplasm</location>
    </subcellularLocation>
</comment>
<dbReference type="InterPro" id="IPR007535">
    <property type="entry name" value="Catechol_dOase_N"/>
</dbReference>
<evidence type="ECO:0000256" key="11">
    <source>
        <dbReference type="SAM" id="MobiDB-lite"/>
    </source>
</evidence>
<evidence type="ECO:0008006" key="16">
    <source>
        <dbReference type="Google" id="ProtNLM"/>
    </source>
</evidence>
<dbReference type="PROSITE" id="PS50089">
    <property type="entry name" value="ZF_RING_2"/>
    <property type="match status" value="1"/>
</dbReference>
<dbReference type="GO" id="GO:0005737">
    <property type="term" value="C:cytoplasm"/>
    <property type="evidence" value="ECO:0007669"/>
    <property type="project" value="UniProtKB-SubCell"/>
</dbReference>
<feature type="region of interest" description="Disordered" evidence="11">
    <location>
        <begin position="1"/>
        <end position="91"/>
    </location>
</feature>
<dbReference type="InterPro" id="IPR050770">
    <property type="entry name" value="Intradiol_RC_Dioxygenase"/>
</dbReference>
<dbReference type="GO" id="GO:0008270">
    <property type="term" value="F:zinc ion binding"/>
    <property type="evidence" value="ECO:0007669"/>
    <property type="project" value="UniProtKB-KW"/>
</dbReference>
<dbReference type="InterPro" id="IPR001841">
    <property type="entry name" value="Znf_RING"/>
</dbReference>
<feature type="region of interest" description="Disordered" evidence="11">
    <location>
        <begin position="640"/>
        <end position="678"/>
    </location>
</feature>
<proteinExistence type="inferred from homology"/>
<accession>A0A4U0UJF2</accession>
<evidence type="ECO:0000313" key="15">
    <source>
        <dbReference type="Proteomes" id="UP000310066"/>
    </source>
</evidence>
<dbReference type="PANTHER" id="PTHR33711">
    <property type="entry name" value="DIOXYGENASE, PUTATIVE (AFU_ORTHOLOGUE AFUA_2G02910)-RELATED"/>
    <property type="match status" value="1"/>
</dbReference>
<feature type="compositionally biased region" description="Low complexity" evidence="11">
    <location>
        <begin position="43"/>
        <end position="64"/>
    </location>
</feature>
<evidence type="ECO:0000256" key="2">
    <source>
        <dbReference type="ARBA" id="ARBA00004496"/>
    </source>
</evidence>
<protein>
    <recommendedName>
        <fullName evidence="16">RING-type domain-containing protein</fullName>
    </recommendedName>
</protein>
<keyword evidence="8" id="KW-0560">Oxidoreductase</keyword>
<evidence type="ECO:0000256" key="8">
    <source>
        <dbReference type="ARBA" id="ARBA00023002"/>
    </source>
</evidence>
<evidence type="ECO:0000259" key="13">
    <source>
        <dbReference type="PROSITE" id="PS50144"/>
    </source>
</evidence>
<reference evidence="14 15" key="1">
    <citation type="submission" date="2017-03" db="EMBL/GenBank/DDBJ databases">
        <title>Genomes of endolithic fungi from Antarctica.</title>
        <authorList>
            <person name="Coleine C."/>
            <person name="Masonjones S."/>
            <person name="Stajich J.E."/>
        </authorList>
    </citation>
    <scope>NUCLEOTIDE SEQUENCE [LARGE SCALE GENOMIC DNA]</scope>
    <source>
        <strain evidence="14 15">CCFEE 5311</strain>
    </source>
</reference>
<dbReference type="OrthoDB" id="5238185at2759"/>
<dbReference type="Gene3D" id="3.90.70.10">
    <property type="entry name" value="Cysteine proteinases"/>
    <property type="match status" value="1"/>
</dbReference>
<dbReference type="Pfam" id="PF22486">
    <property type="entry name" value="MATH_2"/>
    <property type="match status" value="1"/>
</dbReference>
<dbReference type="Proteomes" id="UP000310066">
    <property type="component" value="Unassembled WGS sequence"/>
</dbReference>
<dbReference type="Pfam" id="PF02493">
    <property type="entry name" value="MORN"/>
    <property type="match status" value="4"/>
</dbReference>
<dbReference type="EMBL" id="NAJP01000071">
    <property type="protein sequence ID" value="TKA35222.1"/>
    <property type="molecule type" value="Genomic_DNA"/>
</dbReference>
<comment type="similarity">
    <text evidence="3">Belongs to the intradiol ring-cleavage dioxygenase family.</text>
</comment>
<dbReference type="SUPFAM" id="SSF49599">
    <property type="entry name" value="TRAF domain-like"/>
    <property type="match status" value="1"/>
</dbReference>
<dbReference type="GO" id="GO:0004843">
    <property type="term" value="F:cysteine-type deubiquitinase activity"/>
    <property type="evidence" value="ECO:0007669"/>
    <property type="project" value="InterPro"/>
</dbReference>
<dbReference type="PANTHER" id="PTHR33711:SF5">
    <property type="entry name" value="INTRADIOL RING-CLEAVAGE DIOXYGENASE PRCA"/>
    <property type="match status" value="1"/>
</dbReference>
<keyword evidence="10" id="KW-0863">Zinc-finger</keyword>
<keyword evidence="7" id="KW-0223">Dioxygenase</keyword>
<evidence type="ECO:0000256" key="3">
    <source>
        <dbReference type="ARBA" id="ARBA00007825"/>
    </source>
</evidence>
<comment type="caution">
    <text evidence="14">The sequence shown here is derived from an EMBL/GenBank/DDBJ whole genome shotgun (WGS) entry which is preliminary data.</text>
</comment>
<evidence type="ECO:0000256" key="6">
    <source>
        <dbReference type="ARBA" id="ARBA00022737"/>
    </source>
</evidence>
<gene>
    <name evidence="14" type="ORF">B0A54_12497</name>
</gene>
<dbReference type="InterPro" id="IPR002083">
    <property type="entry name" value="MATH/TRAF_dom"/>
</dbReference>
<keyword evidence="5" id="KW-0479">Metal-binding</keyword>
<keyword evidence="10" id="KW-0862">Zinc</keyword>
<evidence type="ECO:0000256" key="1">
    <source>
        <dbReference type="ARBA" id="ARBA00001965"/>
    </source>
</evidence>
<dbReference type="AlphaFoldDB" id="A0A4U0UJF2"/>
<dbReference type="GO" id="GO:0008199">
    <property type="term" value="F:ferric iron binding"/>
    <property type="evidence" value="ECO:0007669"/>
    <property type="project" value="InterPro"/>
</dbReference>
<dbReference type="STRING" id="329885.A0A4U0UJF2"/>
<dbReference type="SUPFAM" id="SSF54001">
    <property type="entry name" value="Cysteine proteinases"/>
    <property type="match status" value="1"/>
</dbReference>
<evidence type="ECO:0000256" key="5">
    <source>
        <dbReference type="ARBA" id="ARBA00022723"/>
    </source>
</evidence>
<feature type="compositionally biased region" description="Basic and acidic residues" evidence="11">
    <location>
        <begin position="532"/>
        <end position="554"/>
    </location>
</feature>
<dbReference type="SUPFAM" id="SSF57850">
    <property type="entry name" value="RING/U-box"/>
    <property type="match status" value="1"/>
</dbReference>
<dbReference type="Pfam" id="PF00775">
    <property type="entry name" value="Dioxygenase_C"/>
    <property type="match status" value="1"/>
</dbReference>
<keyword evidence="4" id="KW-0963">Cytoplasm</keyword>
<evidence type="ECO:0000256" key="7">
    <source>
        <dbReference type="ARBA" id="ARBA00022964"/>
    </source>
</evidence>
<dbReference type="Pfam" id="PF00443">
    <property type="entry name" value="UCH"/>
    <property type="match status" value="1"/>
</dbReference>
<dbReference type="InterPro" id="IPR008974">
    <property type="entry name" value="TRAF-like"/>
</dbReference>
<dbReference type="Gene3D" id="2.20.110.10">
    <property type="entry name" value="Histone H3 K4-specific methyltransferase SET7/9 N-terminal domain"/>
    <property type="match status" value="1"/>
</dbReference>
<dbReference type="Pfam" id="PF13920">
    <property type="entry name" value="zf-C3HC4_3"/>
    <property type="match status" value="1"/>
</dbReference>
<dbReference type="Pfam" id="PF04444">
    <property type="entry name" value="Dioxygenase_N"/>
    <property type="match status" value="1"/>
</dbReference>
<dbReference type="InterPro" id="IPR015889">
    <property type="entry name" value="Intradiol_dOase_core"/>
</dbReference>
<dbReference type="SUPFAM" id="SSF49482">
    <property type="entry name" value="Aromatic compound dioxygenase"/>
    <property type="match status" value="1"/>
</dbReference>
<dbReference type="Gene3D" id="2.60.130.10">
    <property type="entry name" value="Aromatic compound dioxygenase"/>
    <property type="match status" value="1"/>
</dbReference>
<sequence>MPPLAPTPPGDMGPPTPIIPSHPEALQERRRSTDRSRSRSDTPRPSLSRSRSRSPSRSSHPSASDDAESEHEDSQDPRYQWRPMVEDKSEPCEDEMVYIESRAATEHSATEDTYFEEQTFFELDDMNLKPLSSGRIEWLIERFNGTKEEPNKEQVMRSPKVSVGGYDWRIVFYPKGNSTEFLSLYLECVTMQQSEFAEFETFEQPPFPFLAGENTDAIKKRRSVAAQISVVMYNPAEPRTYDFKMDAHRYSKHSADYGWRYLAHRDDFHMRRHGQRQALLRNDTLAFKAYIRVVDDPTSCIWAHDNTERFRDSLLTTSLRPFAGQLPHLAALIPLLHFQPFRALITQHREVTNTVYKLQTLLWKLYSRTRSIGYGRRPENVETTDAVSCLRAVRDALGKEVDETALEKLLGSVDPEKGALVSGNRLQTKTCSSVQEAINKHAKHIATPVLLAVELQRQDFDPVARKWSKLTNRIEVDRFLTVDTQLYELYSVATHCGDLHSNKHNVYVKPSSRDIRWYAYEDRRVTAKTHKGAVEDHEGVDSNGSEKDKRRDSPCSHASDLAEGEVIYLAMYVRHDFNPQHDILAKEEGWVVPEDIRKGLDFPKQKESKRSATDAAEAADMPLRVEQDRFEQELRESKAMQAALGPSTPEWPLTDEEGDTVMSDAEDDPPPHASQIPDMTASSTLTHIPTKPSICRKWHATIDSLGHDYYRGEMFGDKYQGQGHLVSMSGDEYIGHFYQGKQDGQGRMVYAVSGNVYEGQWQAGQHHGHGTLTEVATGNVFEGGWKEGKKHGQFVLRGLVTEEDRGLCTICYEREMTTAFYDCGHVLACRECAARIDNCPICRRRVVGRLQLFGVRMTLDGTHDSETTTTTATMPAGEKNYDPNFTQHVIDTCGPNTSPRMKEIFGAAMKALHNFAREIDLTPEEWLVGVQFFNETGKIWAESEGKRNEMHRLSDITGLESLVTEIANYVQTDDPNYSPTSAAILGPFWSPNAPWRQLGDSIIQDPHSGTVTYMHGIIRDLKTQKPIPNATFDMWQASSNGKYDFQDFPNQSDNNLRGKYKTDAHGEYRLYCLRPTAYSLPQDGPSWQLLQALDRHPMRPAHIHLMVTHDEYKPVVTQIYPKDDPWLSTDTVFAVKDDLVVDFVPIKDVPAGMSEHKGPGGAATRELHLDIVLAPKGMAAHSGPKL</sequence>
<dbReference type="InterPro" id="IPR038765">
    <property type="entry name" value="Papain-like_cys_pep_sf"/>
</dbReference>
<evidence type="ECO:0000256" key="10">
    <source>
        <dbReference type="PROSITE-ProRule" id="PRU00175"/>
    </source>
</evidence>
<evidence type="ECO:0000259" key="12">
    <source>
        <dbReference type="PROSITE" id="PS50089"/>
    </source>
</evidence>
<dbReference type="InterPro" id="IPR000627">
    <property type="entry name" value="Intradiol_dOase_C"/>
</dbReference>
<feature type="domain" description="MATH" evidence="13">
    <location>
        <begin position="133"/>
        <end position="291"/>
    </location>
</feature>
<dbReference type="Gene3D" id="2.60.210.10">
    <property type="entry name" value="Apoptosis, Tumor Necrosis Factor Receptor Associated Protein 2, Chain A"/>
    <property type="match status" value="1"/>
</dbReference>
<feature type="compositionally biased region" description="Acidic residues" evidence="11">
    <location>
        <begin position="653"/>
        <end position="668"/>
    </location>
</feature>
<evidence type="ECO:0000256" key="9">
    <source>
        <dbReference type="ARBA" id="ARBA00023004"/>
    </source>
</evidence>
<feature type="compositionally biased region" description="Pro residues" evidence="11">
    <location>
        <begin position="1"/>
        <end position="20"/>
    </location>
</feature>
<keyword evidence="6" id="KW-0677">Repeat</keyword>
<feature type="domain" description="RING-type" evidence="12">
    <location>
        <begin position="808"/>
        <end position="843"/>
    </location>
</feature>
<dbReference type="PROSITE" id="PS50144">
    <property type="entry name" value="MATH"/>
    <property type="match status" value="1"/>
</dbReference>
<comment type="cofactor">
    <cofactor evidence="1">
        <name>Fe(3+)</name>
        <dbReference type="ChEBI" id="CHEBI:29034"/>
    </cofactor>
</comment>
<feature type="compositionally biased region" description="Basic and acidic residues" evidence="11">
    <location>
        <begin position="25"/>
        <end position="42"/>
    </location>
</feature>
<keyword evidence="9" id="KW-0408">Iron</keyword>
<dbReference type="InterPro" id="IPR001394">
    <property type="entry name" value="Peptidase_C19_UCH"/>
</dbReference>
<dbReference type="Gene3D" id="3.30.40.10">
    <property type="entry name" value="Zinc/RING finger domain, C3HC4 (zinc finger)"/>
    <property type="match status" value="1"/>
</dbReference>
<dbReference type="InterPro" id="IPR013083">
    <property type="entry name" value="Znf_RING/FYVE/PHD"/>
</dbReference>
<evidence type="ECO:0000313" key="14">
    <source>
        <dbReference type="EMBL" id="TKA35222.1"/>
    </source>
</evidence>